<sequence length="329" mass="37362">MTRKAFITGITGQDGSYLTELLLEQGYEVHGSVRRTSTLERSRLAHLYADESIYKQTLFLHYADLDDPTTLRRVLNQVRPDELYHLAGQSHVGLSFEIPETTCEFTAMGTLRLLEILRDLPEPPRFFHATSSEIFGRPAQSPQSEETPIAPVNPYGCAKAFATQMVRVYRESHGLFAVNGILYNHESPRRGENFVTRKICHAAAAIKAGVQQELMLGDTSAQRDWGHARDYVRGMWMALRHESPDDYVFATGILHRVQDVIEVAFAAVELNWGDYVRFDQRFMRPAEPLHLVGDASKARTQLGWAPQTSFQDLIQEMTRGELEQLTHLD</sequence>
<dbReference type="InterPro" id="IPR006368">
    <property type="entry name" value="GDP_Man_deHydtase"/>
</dbReference>
<accession>G2E1N3</accession>
<evidence type="ECO:0000256" key="2">
    <source>
        <dbReference type="ARBA" id="ARBA00001937"/>
    </source>
</evidence>
<dbReference type="Gene3D" id="3.40.50.720">
    <property type="entry name" value="NAD(P)-binding Rossmann-like Domain"/>
    <property type="match status" value="1"/>
</dbReference>
<dbReference type="PANTHER" id="PTHR43715:SF1">
    <property type="entry name" value="GDP-MANNOSE 4,6 DEHYDRATASE"/>
    <property type="match status" value="1"/>
</dbReference>
<evidence type="ECO:0000259" key="8">
    <source>
        <dbReference type="Pfam" id="PF16363"/>
    </source>
</evidence>
<protein>
    <recommendedName>
        <fullName evidence="4 7">GDP-mannose 4,6-dehydratase</fullName>
        <ecNumber evidence="4 7">4.2.1.47</ecNumber>
    </recommendedName>
    <alternativeName>
        <fullName evidence="7">GDP-D-mannose dehydratase</fullName>
    </alternativeName>
</protein>
<dbReference type="PANTHER" id="PTHR43715">
    <property type="entry name" value="GDP-MANNOSE 4,6-DEHYDRATASE"/>
    <property type="match status" value="1"/>
</dbReference>
<dbReference type="CDD" id="cd05260">
    <property type="entry name" value="GDP_MD_SDR_e"/>
    <property type="match status" value="1"/>
</dbReference>
<evidence type="ECO:0000256" key="7">
    <source>
        <dbReference type="HAMAP-Rule" id="MF_00955"/>
    </source>
</evidence>
<evidence type="ECO:0000313" key="9">
    <source>
        <dbReference type="EMBL" id="EGV31091.1"/>
    </source>
</evidence>
<dbReference type="SUPFAM" id="SSF51735">
    <property type="entry name" value="NAD(P)-binding Rossmann-fold domains"/>
    <property type="match status" value="1"/>
</dbReference>
<dbReference type="EMBL" id="AFWT01000014">
    <property type="protein sequence ID" value="EGV31091.1"/>
    <property type="molecule type" value="Genomic_DNA"/>
</dbReference>
<evidence type="ECO:0000256" key="1">
    <source>
        <dbReference type="ARBA" id="ARBA00000188"/>
    </source>
</evidence>
<feature type="domain" description="NAD(P)-binding" evidence="8">
    <location>
        <begin position="6"/>
        <end position="317"/>
    </location>
</feature>
<dbReference type="GO" id="GO:0070401">
    <property type="term" value="F:NADP+ binding"/>
    <property type="evidence" value="ECO:0007669"/>
    <property type="project" value="UniProtKB-UniRule"/>
</dbReference>
<dbReference type="Proteomes" id="UP000004200">
    <property type="component" value="Unassembled WGS sequence"/>
</dbReference>
<dbReference type="InterPro" id="IPR016040">
    <property type="entry name" value="NAD(P)-bd_dom"/>
</dbReference>
<comment type="catalytic activity">
    <reaction evidence="1 7">
        <text>GDP-alpha-D-mannose = GDP-4-dehydro-alpha-D-rhamnose + H2O</text>
        <dbReference type="Rhea" id="RHEA:23820"/>
        <dbReference type="ChEBI" id="CHEBI:15377"/>
        <dbReference type="ChEBI" id="CHEBI:57527"/>
        <dbReference type="ChEBI" id="CHEBI:57964"/>
        <dbReference type="EC" id="4.2.1.47"/>
    </reaction>
</comment>
<comment type="caution">
    <text evidence="7">Lacks conserved residue(s) required for the propagation of feature annotation.</text>
</comment>
<comment type="caution">
    <text evidence="9">The sequence shown here is derived from an EMBL/GenBank/DDBJ whole genome shotgun (WGS) entry which is preliminary data.</text>
</comment>
<gene>
    <name evidence="7" type="primary">gmd</name>
    <name evidence="9" type="ORF">ThidrDRAFT_2196</name>
</gene>
<keyword evidence="5 7" id="KW-0456">Lyase</keyword>
<dbReference type="Pfam" id="PF16363">
    <property type="entry name" value="GDP_Man_Dehyd"/>
    <property type="match status" value="1"/>
</dbReference>
<proteinExistence type="inferred from homology"/>
<reference evidence="9 10" key="1">
    <citation type="submission" date="2011-06" db="EMBL/GenBank/DDBJ databases">
        <title>The draft genome of Thiorhodococcus drewsii AZ1.</title>
        <authorList>
            <consortium name="US DOE Joint Genome Institute (JGI-PGF)"/>
            <person name="Lucas S."/>
            <person name="Han J."/>
            <person name="Lapidus A."/>
            <person name="Cheng J.-F."/>
            <person name="Goodwin L."/>
            <person name="Pitluck S."/>
            <person name="Peters L."/>
            <person name="Land M.L."/>
            <person name="Hauser L."/>
            <person name="Vogl K."/>
            <person name="Liu Z."/>
            <person name="Imhoff J."/>
            <person name="Thiel V."/>
            <person name="Frigaard N.-U."/>
            <person name="Bryant D.A."/>
            <person name="Woyke T.J."/>
        </authorList>
    </citation>
    <scope>NUCLEOTIDE SEQUENCE [LARGE SCALE GENOMIC DNA]</scope>
    <source>
        <strain evidence="9 10">AZ1</strain>
    </source>
</reference>
<comment type="function">
    <text evidence="6 7">Catalyzes the conversion of GDP-D-mannose to GDP-4-dehydro-6-deoxy-D-mannose.</text>
</comment>
<feature type="active site" description="Nucleophile" evidence="7">
    <location>
        <position position="183"/>
    </location>
</feature>
<comment type="cofactor">
    <cofactor evidence="2 7">
        <name>NADP(+)</name>
        <dbReference type="ChEBI" id="CHEBI:58349"/>
    </cofactor>
</comment>
<dbReference type="GO" id="GO:0008446">
    <property type="term" value="F:GDP-mannose 4,6-dehydratase activity"/>
    <property type="evidence" value="ECO:0007669"/>
    <property type="project" value="UniProtKB-UniRule"/>
</dbReference>
<dbReference type="EC" id="4.2.1.47" evidence="4 7"/>
<evidence type="ECO:0000256" key="3">
    <source>
        <dbReference type="ARBA" id="ARBA00009263"/>
    </source>
</evidence>
<dbReference type="GO" id="GO:0042351">
    <property type="term" value="P:'de novo' GDP-L-fucose biosynthetic process"/>
    <property type="evidence" value="ECO:0007669"/>
    <property type="project" value="TreeGrafter"/>
</dbReference>
<dbReference type="InterPro" id="IPR036291">
    <property type="entry name" value="NAD(P)-bd_dom_sf"/>
</dbReference>
<organism evidence="9 10">
    <name type="scientific">Thiorhodococcus drewsii AZ1</name>
    <dbReference type="NCBI Taxonomy" id="765913"/>
    <lineage>
        <taxon>Bacteria</taxon>
        <taxon>Pseudomonadati</taxon>
        <taxon>Pseudomonadota</taxon>
        <taxon>Gammaproteobacteria</taxon>
        <taxon>Chromatiales</taxon>
        <taxon>Chromatiaceae</taxon>
        <taxon>Thiorhodococcus</taxon>
    </lineage>
</organism>
<dbReference type="FunFam" id="3.40.50.720:FF:000924">
    <property type="entry name" value="GDP-mannose 4,6 dehydratase"/>
    <property type="match status" value="1"/>
</dbReference>
<dbReference type="Gene3D" id="3.90.25.10">
    <property type="entry name" value="UDP-galactose 4-epimerase, domain 1"/>
    <property type="match status" value="1"/>
</dbReference>
<name>G2E1N3_9GAMM</name>
<evidence type="ECO:0000256" key="6">
    <source>
        <dbReference type="ARBA" id="ARBA00059383"/>
    </source>
</evidence>
<keyword evidence="10" id="KW-1185">Reference proteome</keyword>
<comment type="similarity">
    <text evidence="3 7">Belongs to the NAD(P)-dependent epimerase/dehydratase family. GDP-mannose 4,6-dehydratase subfamily.</text>
</comment>
<dbReference type="STRING" id="765913.ThidrDRAFT_2196"/>
<dbReference type="eggNOG" id="COG1089">
    <property type="taxonomic scope" value="Bacteria"/>
</dbReference>
<evidence type="ECO:0000256" key="4">
    <source>
        <dbReference type="ARBA" id="ARBA00011989"/>
    </source>
</evidence>
<evidence type="ECO:0000256" key="5">
    <source>
        <dbReference type="ARBA" id="ARBA00023239"/>
    </source>
</evidence>
<dbReference type="OrthoDB" id="9779041at2"/>
<dbReference type="RefSeq" id="WP_007040909.1">
    <property type="nucleotide sequence ID" value="NZ_AFWT01000014.1"/>
</dbReference>
<dbReference type="HAMAP" id="MF_00955">
    <property type="entry name" value="GDP_Man_dehydratase"/>
    <property type="match status" value="1"/>
</dbReference>
<keyword evidence="7" id="KW-0521">NADP</keyword>
<dbReference type="AlphaFoldDB" id="G2E1N3"/>
<dbReference type="PATRIC" id="fig|765913.3.peg.2236"/>
<evidence type="ECO:0000313" key="10">
    <source>
        <dbReference type="Proteomes" id="UP000004200"/>
    </source>
</evidence>